<accession>A0A7K4FKV3</accession>
<keyword evidence="5 6" id="KW-0472">Membrane</keyword>
<dbReference type="AlphaFoldDB" id="A0A7K4FKV3"/>
<comment type="subcellular location">
    <subcellularLocation>
        <location evidence="1">Membrane</location>
        <topology evidence="1">Multi-pass membrane protein</topology>
    </subcellularLocation>
</comment>
<evidence type="ECO:0000313" key="9">
    <source>
        <dbReference type="Proteomes" id="UP000546917"/>
    </source>
</evidence>
<evidence type="ECO:0000256" key="1">
    <source>
        <dbReference type="ARBA" id="ARBA00004141"/>
    </source>
</evidence>
<dbReference type="RefSeq" id="WP_171481210.1">
    <property type="nucleotide sequence ID" value="NZ_JABGBP010000030.1"/>
</dbReference>
<evidence type="ECO:0000256" key="2">
    <source>
        <dbReference type="ARBA" id="ARBA00022448"/>
    </source>
</evidence>
<dbReference type="InterPro" id="IPR050814">
    <property type="entry name" value="Myo-inositol_Transporter"/>
</dbReference>
<dbReference type="PRINTS" id="PR00171">
    <property type="entry name" value="SUGRTRNSPORT"/>
</dbReference>
<keyword evidence="2" id="KW-0813">Transport</keyword>
<dbReference type="SUPFAM" id="SSF103473">
    <property type="entry name" value="MFS general substrate transporter"/>
    <property type="match status" value="1"/>
</dbReference>
<dbReference type="InterPro" id="IPR036259">
    <property type="entry name" value="MFS_trans_sf"/>
</dbReference>
<dbReference type="InterPro" id="IPR020846">
    <property type="entry name" value="MFS_dom"/>
</dbReference>
<dbReference type="Pfam" id="PF00083">
    <property type="entry name" value="Sugar_tr"/>
    <property type="match status" value="1"/>
</dbReference>
<feature type="domain" description="Major facilitator superfamily (MFS) profile" evidence="7">
    <location>
        <begin position="28"/>
        <end position="140"/>
    </location>
</feature>
<comment type="caution">
    <text evidence="8">The sequence shown here is derived from an EMBL/GenBank/DDBJ whole genome shotgun (WGS) entry which is preliminary data.</text>
</comment>
<dbReference type="GO" id="GO:0022857">
    <property type="term" value="F:transmembrane transporter activity"/>
    <property type="evidence" value="ECO:0007669"/>
    <property type="project" value="InterPro"/>
</dbReference>
<proteinExistence type="predicted"/>
<feature type="transmembrane region" description="Helical" evidence="6">
    <location>
        <begin position="24"/>
        <end position="41"/>
    </location>
</feature>
<dbReference type="Proteomes" id="UP000546917">
    <property type="component" value="Unassembled WGS sequence"/>
</dbReference>
<evidence type="ECO:0000256" key="4">
    <source>
        <dbReference type="ARBA" id="ARBA00022989"/>
    </source>
</evidence>
<gene>
    <name evidence="8" type="ORF">HLB00_01085</name>
</gene>
<dbReference type="Gene3D" id="1.20.1250.20">
    <property type="entry name" value="MFS general substrate transporter like domains"/>
    <property type="match status" value="1"/>
</dbReference>
<evidence type="ECO:0000256" key="6">
    <source>
        <dbReference type="SAM" id="Phobius"/>
    </source>
</evidence>
<evidence type="ECO:0000256" key="5">
    <source>
        <dbReference type="ARBA" id="ARBA00023136"/>
    </source>
</evidence>
<feature type="transmembrane region" description="Helical" evidence="6">
    <location>
        <begin position="96"/>
        <end position="123"/>
    </location>
</feature>
<evidence type="ECO:0000256" key="3">
    <source>
        <dbReference type="ARBA" id="ARBA00022692"/>
    </source>
</evidence>
<protein>
    <submittedName>
        <fullName evidence="8">MFS transporter</fullName>
    </submittedName>
</protein>
<feature type="transmembrane region" description="Helical" evidence="6">
    <location>
        <begin position="66"/>
        <end position="89"/>
    </location>
</feature>
<sequence>MNNTSNETTDPVLNELNGKITTKFYWAVTLLATIGGFLFGYDTSNIGTDLSFIPFAKNLATTDPFVYGYLIAGASLGAAVGALIAALLTDKYGRKFLLITDAAIYTIGALLSAFSVDLVMLLLSRTLIGLAVGADSAIAT</sequence>
<keyword evidence="4 6" id="KW-1133">Transmembrane helix</keyword>
<dbReference type="PANTHER" id="PTHR48020">
    <property type="entry name" value="PROTON MYO-INOSITOL COTRANSPORTER"/>
    <property type="match status" value="1"/>
</dbReference>
<evidence type="ECO:0000313" key="8">
    <source>
        <dbReference type="EMBL" id="NOL59431.1"/>
    </source>
</evidence>
<dbReference type="EMBL" id="JABGBP010000030">
    <property type="protein sequence ID" value="NOL59431.1"/>
    <property type="molecule type" value="Genomic_DNA"/>
</dbReference>
<evidence type="ECO:0000259" key="7">
    <source>
        <dbReference type="PROSITE" id="PS50850"/>
    </source>
</evidence>
<dbReference type="InterPro" id="IPR005828">
    <property type="entry name" value="MFS_sugar_transport-like"/>
</dbReference>
<dbReference type="PROSITE" id="PS50850">
    <property type="entry name" value="MFS"/>
    <property type="match status" value="1"/>
</dbReference>
<name>A0A7K4FKV3_9ARCH</name>
<keyword evidence="3 6" id="KW-0812">Transmembrane</keyword>
<dbReference type="GO" id="GO:0016020">
    <property type="term" value="C:membrane"/>
    <property type="evidence" value="ECO:0007669"/>
    <property type="project" value="UniProtKB-SubCell"/>
</dbReference>
<feature type="non-terminal residue" evidence="8">
    <location>
        <position position="140"/>
    </location>
</feature>
<dbReference type="PANTHER" id="PTHR48020:SF12">
    <property type="entry name" value="PROTON MYO-INOSITOL COTRANSPORTER"/>
    <property type="match status" value="1"/>
</dbReference>
<dbReference type="InterPro" id="IPR003663">
    <property type="entry name" value="Sugar/inositol_transpt"/>
</dbReference>
<reference evidence="8 9" key="1">
    <citation type="submission" date="2020-05" db="EMBL/GenBank/DDBJ databases">
        <authorList>
            <person name="Zhang R."/>
        </authorList>
    </citation>
    <scope>NUCLEOTIDE SEQUENCE [LARGE SCALE GENOMIC DNA]</scope>
    <source>
        <strain evidence="8 9">DSM 28986</strain>
    </source>
</reference>
<organism evidence="8 9">
    <name type="scientific">Ferroplasma acidiphilum</name>
    <dbReference type="NCBI Taxonomy" id="74969"/>
    <lineage>
        <taxon>Archaea</taxon>
        <taxon>Methanobacteriati</taxon>
        <taxon>Thermoplasmatota</taxon>
        <taxon>Thermoplasmata</taxon>
        <taxon>Thermoplasmatales</taxon>
        <taxon>Ferroplasmaceae</taxon>
        <taxon>Ferroplasma</taxon>
    </lineage>
</organism>